<keyword evidence="2" id="KW-0732">Signal</keyword>
<evidence type="ECO:0000313" key="4">
    <source>
        <dbReference type="EMBL" id="EEN58030.1"/>
    </source>
</evidence>
<dbReference type="Pfam" id="PF08205">
    <property type="entry name" value="C2-set_2"/>
    <property type="match status" value="1"/>
</dbReference>
<name>C3YNS0_BRAFL</name>
<dbReference type="AlphaFoldDB" id="C3YNS0"/>
<gene>
    <name evidence="4" type="ORF">BRAFLDRAFT_123201</name>
</gene>
<feature type="signal peptide" evidence="2">
    <location>
        <begin position="1"/>
        <end position="21"/>
    </location>
</feature>
<dbReference type="InterPro" id="IPR013783">
    <property type="entry name" value="Ig-like_fold"/>
</dbReference>
<organism>
    <name type="scientific">Branchiostoma floridae</name>
    <name type="common">Florida lancelet</name>
    <name type="synonym">Amphioxus</name>
    <dbReference type="NCBI Taxonomy" id="7739"/>
    <lineage>
        <taxon>Eukaryota</taxon>
        <taxon>Metazoa</taxon>
        <taxon>Chordata</taxon>
        <taxon>Cephalochordata</taxon>
        <taxon>Leptocardii</taxon>
        <taxon>Amphioxiformes</taxon>
        <taxon>Branchiostomatidae</taxon>
        <taxon>Branchiostoma</taxon>
    </lineage>
</organism>
<protein>
    <recommendedName>
        <fullName evidence="3">CD80-like immunoglobulin C2-set domain-containing protein</fullName>
    </recommendedName>
</protein>
<feature type="chain" id="PRO_5002935460" description="CD80-like immunoglobulin C2-set domain-containing protein" evidence="2">
    <location>
        <begin position="22"/>
        <end position="197"/>
    </location>
</feature>
<evidence type="ECO:0000256" key="2">
    <source>
        <dbReference type="SAM" id="SignalP"/>
    </source>
</evidence>
<sequence length="197" mass="21249">MMKTALALLLVVLVISSEVTAAESGVARRQDSDPFDEYTLIRFGKDLEQPPRGPIVKVEFDPPISSMFEVPLYTTVTFTCTSTGGRPPATLGWAVTENGTPVSANPTYTSSTNSQGVGDAASTFNFTTAKYGTTYHAQCTALGPDPIQPRNSAIISFTTEKERGTESAQDVAALRLLLARRLAELRETARAEARELE</sequence>
<dbReference type="EMBL" id="GG666535">
    <property type="protein sequence ID" value="EEN58030.1"/>
    <property type="molecule type" value="Genomic_DNA"/>
</dbReference>
<dbReference type="InterPro" id="IPR036179">
    <property type="entry name" value="Ig-like_dom_sf"/>
</dbReference>
<evidence type="ECO:0000259" key="3">
    <source>
        <dbReference type="Pfam" id="PF08205"/>
    </source>
</evidence>
<dbReference type="InterPro" id="IPR013162">
    <property type="entry name" value="CD80_C2-set"/>
</dbReference>
<proteinExistence type="predicted"/>
<dbReference type="Gene3D" id="2.60.40.10">
    <property type="entry name" value="Immunoglobulins"/>
    <property type="match status" value="1"/>
</dbReference>
<dbReference type="SUPFAM" id="SSF48726">
    <property type="entry name" value="Immunoglobulin"/>
    <property type="match status" value="1"/>
</dbReference>
<evidence type="ECO:0000256" key="1">
    <source>
        <dbReference type="ARBA" id="ARBA00023157"/>
    </source>
</evidence>
<accession>C3YNS0</accession>
<dbReference type="InParanoid" id="C3YNS0"/>
<reference evidence="4" key="1">
    <citation type="journal article" date="2008" name="Nature">
        <title>The amphioxus genome and the evolution of the chordate karyotype.</title>
        <authorList>
            <consortium name="US DOE Joint Genome Institute (JGI-PGF)"/>
            <person name="Putnam N.H."/>
            <person name="Butts T."/>
            <person name="Ferrier D.E.K."/>
            <person name="Furlong R.F."/>
            <person name="Hellsten U."/>
            <person name="Kawashima T."/>
            <person name="Robinson-Rechavi M."/>
            <person name="Shoguchi E."/>
            <person name="Terry A."/>
            <person name="Yu J.-K."/>
            <person name="Benito-Gutierrez E.L."/>
            <person name="Dubchak I."/>
            <person name="Garcia-Fernandez J."/>
            <person name="Gibson-Brown J.J."/>
            <person name="Grigoriev I.V."/>
            <person name="Horton A.C."/>
            <person name="de Jong P.J."/>
            <person name="Jurka J."/>
            <person name="Kapitonov V.V."/>
            <person name="Kohara Y."/>
            <person name="Kuroki Y."/>
            <person name="Lindquist E."/>
            <person name="Lucas S."/>
            <person name="Osoegawa K."/>
            <person name="Pennacchio L.A."/>
            <person name="Salamov A.A."/>
            <person name="Satou Y."/>
            <person name="Sauka-Spengler T."/>
            <person name="Schmutz J."/>
            <person name="Shin-I T."/>
            <person name="Toyoda A."/>
            <person name="Bronner-Fraser M."/>
            <person name="Fujiyama A."/>
            <person name="Holland L.Z."/>
            <person name="Holland P.W.H."/>
            <person name="Satoh N."/>
            <person name="Rokhsar D.S."/>
        </authorList>
    </citation>
    <scope>NUCLEOTIDE SEQUENCE [LARGE SCALE GENOMIC DNA]</scope>
    <source>
        <strain evidence="4">S238N-H82</strain>
        <tissue evidence="4">Testes</tissue>
    </source>
</reference>
<feature type="domain" description="CD80-like immunoglobulin C2-set" evidence="3">
    <location>
        <begin position="66"/>
        <end position="129"/>
    </location>
</feature>
<keyword evidence="1" id="KW-1015">Disulfide bond</keyword>